<evidence type="ECO:0000259" key="4">
    <source>
        <dbReference type="Pfam" id="PF05199"/>
    </source>
</evidence>
<dbReference type="InterPro" id="IPR007867">
    <property type="entry name" value="GMC_OxRtase_C"/>
</dbReference>
<sequence length="562" mass="60747">MMSAPAAATCGADSPLGAMFAAAVQFFAAAQCALTEPWPPVPTVANNSHYDIIVVGSGTAGSVLARGCRRCRSTKYDWNYTTEDDQFSSQELQHGAQRQPRGRLLGGCDSMSDMVYTRGFPSDYEAWAAALGPQWGWPTVLEYFKKTERMTDELITPHPELMKRHGTAGELHVSGARRYSHTTQVFYDAFKELGFEMVEDMTDPTKIGVGRFSHTIRRGRRHSVVTALLNKAGPRHNLHVLRDATATQILFDGARAAGVAVLIDGREHHFYADKEVILSAGVFNTPKLLMLSGIGPREHLEALGVPVRADLPHLAAAPGTCPSPAPARYAALLRYLHDQGGNFSETDTMGAYMVNETANPRAPEFAMFPTCLPAGYGFYAGCTSILGFKEGICRALDDANREHELITVALVLLDPRSTGRVRLRSRDPLAPPLIYSGTFSHAADLARFPAAMRKALSLKDTEFLKARGARVVELPLASCAGEEGEAALACRARATATSAWHAAGTARAGAVLDAELRVRGVPGLRVVDASVMPRLVSSNTNAAVVMIAERAADFIKTQYGFQ</sequence>
<keyword evidence="6" id="KW-1185">Reference proteome</keyword>
<feature type="domain" description="Glucose-methanol-choline oxidoreductase C-terminal" evidence="4">
    <location>
        <begin position="415"/>
        <end position="548"/>
    </location>
</feature>
<keyword evidence="2" id="KW-0285">Flavoprotein</keyword>
<dbReference type="InterPro" id="IPR036188">
    <property type="entry name" value="FAD/NAD-bd_sf"/>
</dbReference>
<comment type="cofactor">
    <cofactor evidence="2">
        <name>FAD</name>
        <dbReference type="ChEBI" id="CHEBI:57692"/>
    </cofactor>
</comment>
<evidence type="ECO:0000256" key="2">
    <source>
        <dbReference type="PIRSR" id="PIRSR000137-2"/>
    </source>
</evidence>
<dbReference type="AlphaFoldDB" id="A0A8S4D7L0"/>
<evidence type="ECO:0000256" key="1">
    <source>
        <dbReference type="ARBA" id="ARBA00010790"/>
    </source>
</evidence>
<dbReference type="Proteomes" id="UP000653454">
    <property type="component" value="Unassembled WGS sequence"/>
</dbReference>
<dbReference type="EMBL" id="CAJHNJ030000003">
    <property type="protein sequence ID" value="CAG9092905.1"/>
    <property type="molecule type" value="Genomic_DNA"/>
</dbReference>
<evidence type="ECO:0000259" key="3">
    <source>
        <dbReference type="Pfam" id="PF00732"/>
    </source>
</evidence>
<feature type="domain" description="Glucose-methanol-choline oxidoreductase N-terminal" evidence="3">
    <location>
        <begin position="50"/>
        <end position="299"/>
    </location>
</feature>
<dbReference type="SUPFAM" id="SSF51905">
    <property type="entry name" value="FAD/NAD(P)-binding domain"/>
    <property type="match status" value="1"/>
</dbReference>
<dbReference type="Gene3D" id="3.30.560.10">
    <property type="entry name" value="Glucose Oxidase, domain 3"/>
    <property type="match status" value="1"/>
</dbReference>
<dbReference type="Pfam" id="PF05199">
    <property type="entry name" value="GMC_oxred_C"/>
    <property type="match status" value="1"/>
</dbReference>
<dbReference type="PANTHER" id="PTHR11552:SF188">
    <property type="entry name" value="NEITHER INACTIVATION NOR AFTERPOTENTIAL PROTEIN G"/>
    <property type="match status" value="1"/>
</dbReference>
<evidence type="ECO:0000313" key="5">
    <source>
        <dbReference type="EMBL" id="CAG9092905.1"/>
    </source>
</evidence>
<protein>
    <submittedName>
        <fullName evidence="5">(diamondback moth) hypothetical protein</fullName>
    </submittedName>
</protein>
<keyword evidence="2" id="KW-0274">FAD</keyword>
<dbReference type="GO" id="GO:0016614">
    <property type="term" value="F:oxidoreductase activity, acting on CH-OH group of donors"/>
    <property type="evidence" value="ECO:0007669"/>
    <property type="project" value="InterPro"/>
</dbReference>
<proteinExistence type="inferred from homology"/>
<accession>A0A8S4D7L0</accession>
<dbReference type="GO" id="GO:0050660">
    <property type="term" value="F:flavin adenine dinucleotide binding"/>
    <property type="evidence" value="ECO:0007669"/>
    <property type="project" value="InterPro"/>
</dbReference>
<dbReference type="InterPro" id="IPR000172">
    <property type="entry name" value="GMC_OxRdtase_N"/>
</dbReference>
<dbReference type="Pfam" id="PF00732">
    <property type="entry name" value="GMC_oxred_N"/>
    <property type="match status" value="1"/>
</dbReference>
<dbReference type="Gene3D" id="3.50.50.60">
    <property type="entry name" value="FAD/NAD(P)-binding domain"/>
    <property type="match status" value="1"/>
</dbReference>
<dbReference type="PANTHER" id="PTHR11552">
    <property type="entry name" value="GLUCOSE-METHANOL-CHOLINE GMC OXIDOREDUCTASE"/>
    <property type="match status" value="1"/>
</dbReference>
<reference evidence="5" key="1">
    <citation type="submission" date="2020-11" db="EMBL/GenBank/DDBJ databases">
        <authorList>
            <person name="Whiteford S."/>
        </authorList>
    </citation>
    <scope>NUCLEOTIDE SEQUENCE</scope>
</reference>
<evidence type="ECO:0000313" key="6">
    <source>
        <dbReference type="Proteomes" id="UP000653454"/>
    </source>
</evidence>
<feature type="binding site" evidence="2">
    <location>
        <begin position="500"/>
        <end position="501"/>
    </location>
    <ligand>
        <name>FAD</name>
        <dbReference type="ChEBI" id="CHEBI:57692"/>
    </ligand>
</feature>
<name>A0A8S4D7L0_PLUXY</name>
<gene>
    <name evidence="5" type="ORF">PLXY2_LOCUS1124</name>
</gene>
<comment type="caution">
    <text evidence="5">The sequence shown here is derived from an EMBL/GenBank/DDBJ whole genome shotgun (WGS) entry which is preliminary data.</text>
</comment>
<dbReference type="SUPFAM" id="SSF54373">
    <property type="entry name" value="FAD-linked reductases, C-terminal domain"/>
    <property type="match status" value="1"/>
</dbReference>
<comment type="similarity">
    <text evidence="1">Belongs to the GMC oxidoreductase family.</text>
</comment>
<dbReference type="PIRSF" id="PIRSF000137">
    <property type="entry name" value="Alcohol_oxidase"/>
    <property type="match status" value="1"/>
</dbReference>
<dbReference type="InterPro" id="IPR012132">
    <property type="entry name" value="GMC_OxRdtase"/>
</dbReference>
<organism evidence="5 6">
    <name type="scientific">Plutella xylostella</name>
    <name type="common">Diamondback moth</name>
    <name type="synonym">Plutella maculipennis</name>
    <dbReference type="NCBI Taxonomy" id="51655"/>
    <lineage>
        <taxon>Eukaryota</taxon>
        <taxon>Metazoa</taxon>
        <taxon>Ecdysozoa</taxon>
        <taxon>Arthropoda</taxon>
        <taxon>Hexapoda</taxon>
        <taxon>Insecta</taxon>
        <taxon>Pterygota</taxon>
        <taxon>Neoptera</taxon>
        <taxon>Endopterygota</taxon>
        <taxon>Lepidoptera</taxon>
        <taxon>Glossata</taxon>
        <taxon>Ditrysia</taxon>
        <taxon>Yponomeutoidea</taxon>
        <taxon>Plutellidae</taxon>
        <taxon>Plutella</taxon>
    </lineage>
</organism>